<evidence type="ECO:0000256" key="4">
    <source>
        <dbReference type="ARBA" id="ARBA00022552"/>
    </source>
</evidence>
<feature type="compositionally biased region" description="Basic residues" evidence="10">
    <location>
        <begin position="356"/>
        <end position="373"/>
    </location>
</feature>
<feature type="region of interest" description="Disordered" evidence="10">
    <location>
        <begin position="342"/>
        <end position="393"/>
    </location>
</feature>
<evidence type="ECO:0000256" key="9">
    <source>
        <dbReference type="RuleBase" id="RU368027"/>
    </source>
</evidence>
<evidence type="ECO:0000256" key="3">
    <source>
        <dbReference type="ARBA" id="ARBA00022517"/>
    </source>
</evidence>
<comment type="subcellular location">
    <subcellularLocation>
        <location evidence="1 9">Nucleus</location>
        <location evidence="1 9">Nucleolus</location>
    </subcellularLocation>
</comment>
<feature type="compositionally biased region" description="Acidic residues" evidence="10">
    <location>
        <begin position="145"/>
        <end position="161"/>
    </location>
</feature>
<gene>
    <name evidence="11" type="ORF">DXG03_006983</name>
</gene>
<dbReference type="Proteomes" id="UP000775547">
    <property type="component" value="Unassembled WGS sequence"/>
</dbReference>
<evidence type="ECO:0000256" key="10">
    <source>
        <dbReference type="SAM" id="MobiDB-lite"/>
    </source>
</evidence>
<dbReference type="GO" id="GO:0000462">
    <property type="term" value="P:maturation of SSU-rRNA from tricistronic rRNA transcript (SSU-rRNA, 5.8S rRNA, LSU-rRNA)"/>
    <property type="evidence" value="ECO:0007669"/>
    <property type="project" value="TreeGrafter"/>
</dbReference>
<feature type="region of interest" description="Disordered" evidence="10">
    <location>
        <begin position="1"/>
        <end position="124"/>
    </location>
</feature>
<evidence type="ECO:0000256" key="2">
    <source>
        <dbReference type="ARBA" id="ARBA00009418"/>
    </source>
</evidence>
<keyword evidence="12" id="KW-1185">Reference proteome</keyword>
<dbReference type="Pfam" id="PF06102">
    <property type="entry name" value="RRP36"/>
    <property type="match status" value="1"/>
</dbReference>
<dbReference type="InterPro" id="IPR009292">
    <property type="entry name" value="RRP36"/>
</dbReference>
<feature type="compositionally biased region" description="Acidic residues" evidence="10">
    <location>
        <begin position="93"/>
        <end position="108"/>
    </location>
</feature>
<dbReference type="GO" id="GO:0005730">
    <property type="term" value="C:nucleolus"/>
    <property type="evidence" value="ECO:0007669"/>
    <property type="project" value="UniProtKB-SubCell"/>
</dbReference>
<comment type="function">
    <text evidence="8 9">Component of the 90S pre-ribosome involved in the maturation of rRNAs. Required for early cleavages of the pre-RNAs in the 40S ribosomal subunit maturation pathway.</text>
</comment>
<comment type="subunit">
    <text evidence="9">Associates with 90S and pre-40S pre-ribosomal particles.</text>
</comment>
<evidence type="ECO:0000313" key="11">
    <source>
        <dbReference type="EMBL" id="KAG5647949.1"/>
    </source>
</evidence>
<keyword evidence="6 9" id="KW-0539">Nucleus</keyword>
<evidence type="ECO:0000256" key="7">
    <source>
        <dbReference type="ARBA" id="ARBA00023274"/>
    </source>
</evidence>
<feature type="compositionally biased region" description="Basic and acidic residues" evidence="10">
    <location>
        <begin position="166"/>
        <end position="185"/>
    </location>
</feature>
<dbReference type="OrthoDB" id="448446at2759"/>
<dbReference type="GO" id="GO:0030686">
    <property type="term" value="C:90S preribosome"/>
    <property type="evidence" value="ECO:0007669"/>
    <property type="project" value="TreeGrafter"/>
</dbReference>
<feature type="region of interest" description="Disordered" evidence="10">
    <location>
        <begin position="286"/>
        <end position="328"/>
    </location>
</feature>
<protein>
    <recommendedName>
        <fullName evidence="9">rRNA biogenesis protein RRP36</fullName>
    </recommendedName>
</protein>
<evidence type="ECO:0000256" key="1">
    <source>
        <dbReference type="ARBA" id="ARBA00004604"/>
    </source>
</evidence>
<organism evidence="11 12">
    <name type="scientific">Asterophora parasitica</name>
    <dbReference type="NCBI Taxonomy" id="117018"/>
    <lineage>
        <taxon>Eukaryota</taxon>
        <taxon>Fungi</taxon>
        <taxon>Dikarya</taxon>
        <taxon>Basidiomycota</taxon>
        <taxon>Agaricomycotina</taxon>
        <taxon>Agaricomycetes</taxon>
        <taxon>Agaricomycetidae</taxon>
        <taxon>Agaricales</taxon>
        <taxon>Tricholomatineae</taxon>
        <taxon>Lyophyllaceae</taxon>
        <taxon>Asterophora</taxon>
    </lineage>
</organism>
<keyword evidence="4 9" id="KW-0698">rRNA processing</keyword>
<evidence type="ECO:0000313" key="12">
    <source>
        <dbReference type="Proteomes" id="UP000775547"/>
    </source>
</evidence>
<feature type="compositionally biased region" description="Polar residues" evidence="10">
    <location>
        <begin position="28"/>
        <end position="37"/>
    </location>
</feature>
<keyword evidence="5" id="KW-0175">Coiled coil</keyword>
<proteinExistence type="inferred from homology"/>
<dbReference type="AlphaFoldDB" id="A0A9P7GCF2"/>
<accession>A0A9P7GCF2</accession>
<comment type="caution">
    <text evidence="11">The sequence shown here is derived from an EMBL/GenBank/DDBJ whole genome shotgun (WGS) entry which is preliminary data.</text>
</comment>
<comment type="similarity">
    <text evidence="2 9">Belongs to the RRP36 family.</text>
</comment>
<feature type="compositionally biased region" description="Acidic residues" evidence="10">
    <location>
        <begin position="50"/>
        <end position="59"/>
    </location>
</feature>
<reference evidence="11" key="2">
    <citation type="submission" date="2021-10" db="EMBL/GenBank/DDBJ databases">
        <title>Phylogenomics reveals ancestral predisposition of the termite-cultivated fungus Termitomyces towards a domesticated lifestyle.</title>
        <authorList>
            <person name="Auxier B."/>
            <person name="Grum-Grzhimaylo A."/>
            <person name="Cardenas M.E."/>
            <person name="Lodge J.D."/>
            <person name="Laessoe T."/>
            <person name="Pedersen O."/>
            <person name="Smith M.E."/>
            <person name="Kuyper T.W."/>
            <person name="Franco-Molano E.A."/>
            <person name="Baroni T.J."/>
            <person name="Aanen D.K."/>
        </authorList>
    </citation>
    <scope>NUCLEOTIDE SEQUENCE</scope>
    <source>
        <strain evidence="11">AP01</strain>
        <tissue evidence="11">Mycelium</tissue>
    </source>
</reference>
<dbReference type="PANTHER" id="PTHR21738">
    <property type="entry name" value="RIBOSOMAL RNA PROCESSING PROTEIN 36 HOMOLOG"/>
    <property type="match status" value="1"/>
</dbReference>
<keyword evidence="7 9" id="KW-0687">Ribonucleoprotein</keyword>
<keyword evidence="3 9" id="KW-0690">Ribosome biogenesis</keyword>
<dbReference type="EMBL" id="JABCKV010000005">
    <property type="protein sequence ID" value="KAG5647949.1"/>
    <property type="molecule type" value="Genomic_DNA"/>
</dbReference>
<feature type="region of interest" description="Disordered" evidence="10">
    <location>
        <begin position="137"/>
        <end position="198"/>
    </location>
</feature>
<dbReference type="PANTHER" id="PTHR21738:SF0">
    <property type="entry name" value="RIBOSOMAL RNA PROCESSING PROTEIN 36 HOMOLOG"/>
    <property type="match status" value="1"/>
</dbReference>
<evidence type="ECO:0000256" key="8">
    <source>
        <dbReference type="ARBA" id="ARBA00025053"/>
    </source>
</evidence>
<name>A0A9P7GCF2_9AGAR</name>
<sequence length="393" mass="44148">MPRRPRPASRPTKANKSHATESHGTAHKSASSSTSNLAKRPPPSSISNDESLDLDDDEAFGVGPSSGVSADELDMEDDEDEDDVDAPRVAQWVDEDELVLDDEDEDEGDTQKGGPSDLKTLQDDLYGLPLGALRKAQNMLSQAEVDSEDSDESENENEESEPVSAKGKEKEKPEWSIKPRTDIAKRANKHAPIEVTSKRPVTRKRTVVEVKTVQARDPRFLPLAGEFSADKFQKSYGFLAESHKKELDTLRENLKRARKLLASSPRDTSEERAAEVHRLEQAVKRAESLVNKDRRDKIEQEALAKVSKEERDKRKQGKGEWHLKTNQKRELLMKARYEALAADGGKRAVKRAIDKKQKKIGQKEKKARPFGQKRRFESQGQGDGGREKRRRVG</sequence>
<feature type="compositionally biased region" description="Acidic residues" evidence="10">
    <location>
        <begin position="71"/>
        <end position="84"/>
    </location>
</feature>
<evidence type="ECO:0000256" key="5">
    <source>
        <dbReference type="ARBA" id="ARBA00023054"/>
    </source>
</evidence>
<evidence type="ECO:0000256" key="6">
    <source>
        <dbReference type="ARBA" id="ARBA00023242"/>
    </source>
</evidence>
<reference evidence="11" key="1">
    <citation type="submission" date="2020-07" db="EMBL/GenBank/DDBJ databases">
        <authorList>
            <person name="Nieuwenhuis M."/>
            <person name="Van De Peppel L.J.J."/>
        </authorList>
    </citation>
    <scope>NUCLEOTIDE SEQUENCE</scope>
    <source>
        <strain evidence="11">AP01</strain>
        <tissue evidence="11">Mycelium</tissue>
    </source>
</reference>